<dbReference type="OrthoDB" id="3253535at2759"/>
<accession>A0A8H7XZE9</accession>
<evidence type="ECO:0008006" key="3">
    <source>
        <dbReference type="Google" id="ProtNLM"/>
    </source>
</evidence>
<sequence length="265" mass="27926">MPHLPTSQQSSSQKSYTMSPVSPTSSYTSSDYSYFSPHAPFTSPSPSTSSGTLSVPSSPYVNVGPLAIGHGYKPPMSHSAGTTITTTTTSPGGPVITATMTTRTSAGISNVSSAGGGGYGSYSGYQPQANSNQDVLQQFALHIPPPPPLSLSLSTQRNPSASSTDSRNSSGSPQMSLSSTPAQHTLSVLLPRNVQPEMVTISANKGDRIRVVADAWGGGNECHYEWQISFPPHDIDMGAVHARFDPDGRLTLEVRRRAAARARYL</sequence>
<organism evidence="2">
    <name type="scientific">Psilocybe cubensis</name>
    <name type="common">Psychedelic mushroom</name>
    <name type="synonym">Stropharia cubensis</name>
    <dbReference type="NCBI Taxonomy" id="181762"/>
    <lineage>
        <taxon>Eukaryota</taxon>
        <taxon>Fungi</taxon>
        <taxon>Dikarya</taxon>
        <taxon>Basidiomycota</taxon>
        <taxon>Agaricomycotina</taxon>
        <taxon>Agaricomycetes</taxon>
        <taxon>Agaricomycetidae</taxon>
        <taxon>Agaricales</taxon>
        <taxon>Agaricineae</taxon>
        <taxon>Strophariaceae</taxon>
        <taxon>Psilocybe</taxon>
    </lineage>
</organism>
<gene>
    <name evidence="2" type="ORF">JR316_004324</name>
</gene>
<reference evidence="2" key="1">
    <citation type="submission" date="2021-02" db="EMBL/GenBank/DDBJ databases">
        <title>Psilocybe cubensis genome.</title>
        <authorList>
            <person name="Mckernan K.J."/>
            <person name="Crawford S."/>
            <person name="Trippe A."/>
            <person name="Kane L.T."/>
            <person name="Mclaughlin S."/>
        </authorList>
    </citation>
    <scope>NUCLEOTIDE SEQUENCE [LARGE SCALE GENOMIC DNA]</scope>
    <source>
        <strain evidence="2">MGC-MH-2018</strain>
    </source>
</reference>
<feature type="compositionally biased region" description="Low complexity" evidence="1">
    <location>
        <begin position="7"/>
        <end position="29"/>
    </location>
</feature>
<evidence type="ECO:0000313" key="2">
    <source>
        <dbReference type="EMBL" id="KAG5169942.1"/>
    </source>
</evidence>
<dbReference type="EMBL" id="JAFIQS010000004">
    <property type="protein sequence ID" value="KAG5169942.1"/>
    <property type="molecule type" value="Genomic_DNA"/>
</dbReference>
<name>A0A8H7XZE9_PSICU</name>
<comment type="caution">
    <text evidence="2">The sequence shown here is derived from an EMBL/GenBank/DDBJ whole genome shotgun (WGS) entry which is preliminary data.</text>
</comment>
<dbReference type="AlphaFoldDB" id="A0A8H7XZE9"/>
<feature type="region of interest" description="Disordered" evidence="1">
    <location>
        <begin position="72"/>
        <end position="94"/>
    </location>
</feature>
<feature type="region of interest" description="Disordered" evidence="1">
    <location>
        <begin position="1"/>
        <end position="29"/>
    </location>
</feature>
<evidence type="ECO:0000256" key="1">
    <source>
        <dbReference type="SAM" id="MobiDB-lite"/>
    </source>
</evidence>
<feature type="compositionally biased region" description="Polar residues" evidence="1">
    <location>
        <begin position="155"/>
        <end position="181"/>
    </location>
</feature>
<protein>
    <recommendedName>
        <fullName evidence="3">SHSP domain-containing protein</fullName>
    </recommendedName>
</protein>
<feature type="region of interest" description="Disordered" evidence="1">
    <location>
        <begin position="141"/>
        <end position="181"/>
    </location>
</feature>
<proteinExistence type="predicted"/>